<dbReference type="AlphaFoldDB" id="A0A6L9S7Y3"/>
<dbReference type="GO" id="GO:0003677">
    <property type="term" value="F:DNA binding"/>
    <property type="evidence" value="ECO:0007669"/>
    <property type="project" value="UniProtKB-KW"/>
</dbReference>
<keyword evidence="2" id="KW-0238">DNA-binding</keyword>
<feature type="domain" description="HTH gntR-type" evidence="4">
    <location>
        <begin position="12"/>
        <end position="80"/>
    </location>
</feature>
<dbReference type="Gene3D" id="1.10.10.10">
    <property type="entry name" value="Winged helix-like DNA-binding domain superfamily/Winged helix DNA-binding domain"/>
    <property type="match status" value="1"/>
</dbReference>
<keyword evidence="6" id="KW-1185">Reference proteome</keyword>
<dbReference type="PANTHER" id="PTHR44846">
    <property type="entry name" value="MANNOSYL-D-GLYCERATE TRANSPORT/METABOLISM SYSTEM REPRESSOR MNGR-RELATED"/>
    <property type="match status" value="1"/>
</dbReference>
<evidence type="ECO:0000256" key="1">
    <source>
        <dbReference type="ARBA" id="ARBA00023015"/>
    </source>
</evidence>
<dbReference type="GO" id="GO:0045892">
    <property type="term" value="P:negative regulation of DNA-templated transcription"/>
    <property type="evidence" value="ECO:0007669"/>
    <property type="project" value="TreeGrafter"/>
</dbReference>
<dbReference type="GO" id="GO:0003700">
    <property type="term" value="F:DNA-binding transcription factor activity"/>
    <property type="evidence" value="ECO:0007669"/>
    <property type="project" value="InterPro"/>
</dbReference>
<dbReference type="SMART" id="SM00345">
    <property type="entry name" value="HTH_GNTR"/>
    <property type="match status" value="1"/>
</dbReference>
<reference evidence="5 6" key="1">
    <citation type="submission" date="2020-02" db="EMBL/GenBank/DDBJ databases">
        <authorList>
            <person name="Li X.-J."/>
            <person name="Han X.-M."/>
        </authorList>
    </citation>
    <scope>NUCLEOTIDE SEQUENCE [LARGE SCALE GENOMIC DNA]</scope>
    <source>
        <strain evidence="5 6">CCTCC AB 2017055</strain>
    </source>
</reference>
<sequence length="88" mass="9996">MQDFDPDVRGSEYVYKRLADHIEARVQANQIESGSRLPAERDLAREYRVSIGTARRATKELRDRRLVVTVPAKGNFIVRKVPAQGTAE</sequence>
<evidence type="ECO:0000256" key="2">
    <source>
        <dbReference type="ARBA" id="ARBA00023125"/>
    </source>
</evidence>
<organism evidence="5 6">
    <name type="scientific">Phytoactinopolyspora halotolerans</name>
    <dbReference type="NCBI Taxonomy" id="1981512"/>
    <lineage>
        <taxon>Bacteria</taxon>
        <taxon>Bacillati</taxon>
        <taxon>Actinomycetota</taxon>
        <taxon>Actinomycetes</taxon>
        <taxon>Jiangellales</taxon>
        <taxon>Jiangellaceae</taxon>
        <taxon>Phytoactinopolyspora</taxon>
    </lineage>
</organism>
<evidence type="ECO:0000313" key="6">
    <source>
        <dbReference type="Proteomes" id="UP000475214"/>
    </source>
</evidence>
<dbReference type="InterPro" id="IPR000524">
    <property type="entry name" value="Tscrpt_reg_HTH_GntR"/>
</dbReference>
<dbReference type="InterPro" id="IPR050679">
    <property type="entry name" value="Bact_HTH_transcr_reg"/>
</dbReference>
<dbReference type="CDD" id="cd07377">
    <property type="entry name" value="WHTH_GntR"/>
    <property type="match status" value="1"/>
</dbReference>
<dbReference type="SUPFAM" id="SSF46785">
    <property type="entry name" value="Winged helix' DNA-binding domain"/>
    <property type="match status" value="1"/>
</dbReference>
<keyword evidence="1" id="KW-0805">Transcription regulation</keyword>
<gene>
    <name evidence="5" type="ORF">G1H10_14015</name>
</gene>
<evidence type="ECO:0000259" key="4">
    <source>
        <dbReference type="PROSITE" id="PS50949"/>
    </source>
</evidence>
<evidence type="ECO:0000313" key="5">
    <source>
        <dbReference type="EMBL" id="NEE01286.1"/>
    </source>
</evidence>
<comment type="caution">
    <text evidence="5">The sequence shown here is derived from an EMBL/GenBank/DDBJ whole genome shotgun (WGS) entry which is preliminary data.</text>
</comment>
<evidence type="ECO:0000256" key="3">
    <source>
        <dbReference type="ARBA" id="ARBA00023163"/>
    </source>
</evidence>
<dbReference type="PROSITE" id="PS50949">
    <property type="entry name" value="HTH_GNTR"/>
    <property type="match status" value="1"/>
</dbReference>
<dbReference type="Pfam" id="PF00392">
    <property type="entry name" value="GntR"/>
    <property type="match status" value="1"/>
</dbReference>
<dbReference type="InterPro" id="IPR036388">
    <property type="entry name" value="WH-like_DNA-bd_sf"/>
</dbReference>
<accession>A0A6L9S7Y3</accession>
<name>A0A6L9S7Y3_9ACTN</name>
<proteinExistence type="predicted"/>
<dbReference type="PANTHER" id="PTHR44846:SF17">
    <property type="entry name" value="GNTR-FAMILY TRANSCRIPTIONAL REGULATOR"/>
    <property type="match status" value="1"/>
</dbReference>
<dbReference type="Proteomes" id="UP000475214">
    <property type="component" value="Unassembled WGS sequence"/>
</dbReference>
<dbReference type="InterPro" id="IPR036390">
    <property type="entry name" value="WH_DNA-bd_sf"/>
</dbReference>
<protein>
    <submittedName>
        <fullName evidence="5">Winged helix-turn-helix transcriptional regulator</fullName>
    </submittedName>
</protein>
<keyword evidence="3" id="KW-0804">Transcription</keyword>
<dbReference type="EMBL" id="JAAGOA010000009">
    <property type="protein sequence ID" value="NEE01286.1"/>
    <property type="molecule type" value="Genomic_DNA"/>
</dbReference>